<name>A0AAW2DK84_9ROSI</name>
<accession>A0AAW2DK84</accession>
<dbReference type="InterPro" id="IPR046796">
    <property type="entry name" value="Transposase_32_dom"/>
</dbReference>
<evidence type="ECO:0000313" key="4">
    <source>
        <dbReference type="Proteomes" id="UP001459277"/>
    </source>
</evidence>
<gene>
    <name evidence="3" type="ORF">SO802_005934</name>
</gene>
<feature type="region of interest" description="Disordered" evidence="1">
    <location>
        <begin position="209"/>
        <end position="232"/>
    </location>
</feature>
<dbReference type="AlphaFoldDB" id="A0AAW2DK84"/>
<sequence>MSILCVQGEDVDKAAEPNGNVHAEIIREFFSNAIVEEDRIGCWLRRREFYITRKSTQEILEIRPTTPHTSLQYDERREKLGPIVDILGGEINKKALLTIPFTLEMRTLAYIMIFNLYPVKNLTNLSTSQAIFLLDLYTHKGIDICRHICHLFTKCITKRNTRLILPFPSIIMALITRARVKIPSGLPVMPRDYPIGAQTMTQSKAHIPGPFVGVSQIPRDNVDEEEGGDTEEEIDHFTSALEDTTQPSS</sequence>
<evidence type="ECO:0000256" key="1">
    <source>
        <dbReference type="SAM" id="MobiDB-lite"/>
    </source>
</evidence>
<reference evidence="3 4" key="1">
    <citation type="submission" date="2024-01" db="EMBL/GenBank/DDBJ databases">
        <title>A telomere-to-telomere, gap-free genome of sweet tea (Lithocarpus litseifolius).</title>
        <authorList>
            <person name="Zhou J."/>
        </authorList>
    </citation>
    <scope>NUCLEOTIDE SEQUENCE [LARGE SCALE GENOMIC DNA]</scope>
    <source>
        <strain evidence="3">Zhou-2022a</strain>
        <tissue evidence="3">Leaf</tissue>
    </source>
</reference>
<keyword evidence="4" id="KW-1185">Reference proteome</keyword>
<protein>
    <recommendedName>
        <fullName evidence="2">Putative plant transposon protein domain-containing protein</fullName>
    </recommendedName>
</protein>
<feature type="domain" description="Putative plant transposon protein" evidence="2">
    <location>
        <begin position="15"/>
        <end position="180"/>
    </location>
</feature>
<comment type="caution">
    <text evidence="3">The sequence shown here is derived from an EMBL/GenBank/DDBJ whole genome shotgun (WGS) entry which is preliminary data.</text>
</comment>
<dbReference type="Proteomes" id="UP001459277">
    <property type="component" value="Unassembled WGS sequence"/>
</dbReference>
<evidence type="ECO:0000259" key="2">
    <source>
        <dbReference type="Pfam" id="PF20167"/>
    </source>
</evidence>
<dbReference type="Pfam" id="PF20167">
    <property type="entry name" value="Transposase_32"/>
    <property type="match status" value="1"/>
</dbReference>
<organism evidence="3 4">
    <name type="scientific">Lithocarpus litseifolius</name>
    <dbReference type="NCBI Taxonomy" id="425828"/>
    <lineage>
        <taxon>Eukaryota</taxon>
        <taxon>Viridiplantae</taxon>
        <taxon>Streptophyta</taxon>
        <taxon>Embryophyta</taxon>
        <taxon>Tracheophyta</taxon>
        <taxon>Spermatophyta</taxon>
        <taxon>Magnoliopsida</taxon>
        <taxon>eudicotyledons</taxon>
        <taxon>Gunneridae</taxon>
        <taxon>Pentapetalae</taxon>
        <taxon>rosids</taxon>
        <taxon>fabids</taxon>
        <taxon>Fagales</taxon>
        <taxon>Fagaceae</taxon>
        <taxon>Lithocarpus</taxon>
    </lineage>
</organism>
<evidence type="ECO:0000313" key="3">
    <source>
        <dbReference type="EMBL" id="KAL0010826.1"/>
    </source>
</evidence>
<feature type="compositionally biased region" description="Acidic residues" evidence="1">
    <location>
        <begin position="222"/>
        <end position="232"/>
    </location>
</feature>
<dbReference type="EMBL" id="JAZDWU010000002">
    <property type="protein sequence ID" value="KAL0010826.1"/>
    <property type="molecule type" value="Genomic_DNA"/>
</dbReference>
<proteinExistence type="predicted"/>